<reference evidence="2" key="1">
    <citation type="submission" date="2022-10" db="EMBL/GenBank/DDBJ databases">
        <title>The complete genomes of actinobacterial strains from the NBC collection.</title>
        <authorList>
            <person name="Joergensen T.S."/>
            <person name="Alvarez Arevalo M."/>
            <person name="Sterndorff E.B."/>
            <person name="Faurdal D."/>
            <person name="Vuksanovic O."/>
            <person name="Mourched A.-S."/>
            <person name="Charusanti P."/>
            <person name="Shaw S."/>
            <person name="Blin K."/>
            <person name="Weber T."/>
        </authorList>
    </citation>
    <scope>NUCLEOTIDE SEQUENCE</scope>
    <source>
        <strain evidence="2">NBC_01401</strain>
    </source>
</reference>
<dbReference type="EMBL" id="CP109535">
    <property type="protein sequence ID" value="WTY96400.1"/>
    <property type="molecule type" value="Genomic_DNA"/>
</dbReference>
<protein>
    <recommendedName>
        <fullName evidence="3">ABC transporter permease</fullName>
    </recommendedName>
</protein>
<feature type="transmembrane region" description="Helical" evidence="1">
    <location>
        <begin position="128"/>
        <end position="154"/>
    </location>
</feature>
<dbReference type="AlphaFoldDB" id="A0AAU3GTP8"/>
<evidence type="ECO:0000313" key="2">
    <source>
        <dbReference type="EMBL" id="WTY96400.1"/>
    </source>
</evidence>
<gene>
    <name evidence="2" type="ORF">OG626_16480</name>
</gene>
<organism evidence="2">
    <name type="scientific">Streptomyces sp. NBC_01401</name>
    <dbReference type="NCBI Taxonomy" id="2903854"/>
    <lineage>
        <taxon>Bacteria</taxon>
        <taxon>Bacillati</taxon>
        <taxon>Actinomycetota</taxon>
        <taxon>Actinomycetes</taxon>
        <taxon>Kitasatosporales</taxon>
        <taxon>Streptomycetaceae</taxon>
        <taxon>Streptomyces</taxon>
    </lineage>
</organism>
<feature type="transmembrane region" description="Helical" evidence="1">
    <location>
        <begin position="21"/>
        <end position="43"/>
    </location>
</feature>
<evidence type="ECO:0000256" key="1">
    <source>
        <dbReference type="SAM" id="Phobius"/>
    </source>
</evidence>
<name>A0AAU3GTP8_9ACTN</name>
<proteinExistence type="predicted"/>
<feature type="transmembrane region" description="Helical" evidence="1">
    <location>
        <begin position="174"/>
        <end position="195"/>
    </location>
</feature>
<accession>A0AAU3GTP8</accession>
<feature type="transmembrane region" description="Helical" evidence="1">
    <location>
        <begin position="301"/>
        <end position="322"/>
    </location>
</feature>
<feature type="transmembrane region" description="Helical" evidence="1">
    <location>
        <begin position="83"/>
        <end position="107"/>
    </location>
</feature>
<evidence type="ECO:0008006" key="3">
    <source>
        <dbReference type="Google" id="ProtNLM"/>
    </source>
</evidence>
<keyword evidence="1" id="KW-0812">Transmembrane</keyword>
<sequence>MSTLTPLRGPARVVVRQHRGTLRVAGLLALAGLVVVIGFALWASHVVDSYEAGSCEASGLSGTACDQRIVDFSDSMTLFQRELGYAGLVLTVLPGIISAFVAGPLIARELESGTYRVAWTQSVTPARWLAAKLAVPAVLLVAGVTALSVALAWAQTRAGTDFPVDWFEAEIFGATVPVVIAYTLLGIAVGALSALLVRRTMAATAVAAVVTGAVMFALASWRSSLWPLEATISTTEGGLNVPLNSWVIDFGLVTASGDRLPTDVCLRGAGEAQGARCMADRDITGWFVDNHPPSHLWPLQLVETGIVLALTALAVTAAFRVLRRRTG</sequence>
<keyword evidence="1" id="KW-1133">Transmembrane helix</keyword>
<keyword evidence="1" id="KW-0472">Membrane</keyword>
<feature type="transmembrane region" description="Helical" evidence="1">
    <location>
        <begin position="202"/>
        <end position="221"/>
    </location>
</feature>